<dbReference type="GO" id="GO:0006281">
    <property type="term" value="P:DNA repair"/>
    <property type="evidence" value="ECO:0007669"/>
    <property type="project" value="TreeGrafter"/>
</dbReference>
<dbReference type="Proteomes" id="UP000325081">
    <property type="component" value="Unassembled WGS sequence"/>
</dbReference>
<dbReference type="InterPro" id="IPR054506">
    <property type="entry name" value="DnaA_N-like_STI"/>
</dbReference>
<dbReference type="GO" id="GO:0046872">
    <property type="term" value="F:metal ion binding"/>
    <property type="evidence" value="ECO:0007669"/>
    <property type="project" value="UniProtKB-KW"/>
</dbReference>
<feature type="region of interest" description="Disordered" evidence="7">
    <location>
        <begin position="133"/>
        <end position="152"/>
    </location>
</feature>
<keyword evidence="3" id="KW-0547">Nucleotide-binding</keyword>
<reference evidence="11" key="1">
    <citation type="journal article" date="2019" name="Curr. Biol.">
        <title>Genome Sequence of Striga asiatica Provides Insight into the Evolution of Plant Parasitism.</title>
        <authorList>
            <person name="Yoshida S."/>
            <person name="Kim S."/>
            <person name="Wafula E.K."/>
            <person name="Tanskanen J."/>
            <person name="Kim Y.M."/>
            <person name="Honaas L."/>
            <person name="Yang Z."/>
            <person name="Spallek T."/>
            <person name="Conn C.E."/>
            <person name="Ichihashi Y."/>
            <person name="Cheong K."/>
            <person name="Cui S."/>
            <person name="Der J.P."/>
            <person name="Gundlach H."/>
            <person name="Jiao Y."/>
            <person name="Hori C."/>
            <person name="Ishida J.K."/>
            <person name="Kasahara H."/>
            <person name="Kiba T."/>
            <person name="Kim M.S."/>
            <person name="Koo N."/>
            <person name="Laohavisit A."/>
            <person name="Lee Y.H."/>
            <person name="Lumba S."/>
            <person name="McCourt P."/>
            <person name="Mortimer J.C."/>
            <person name="Mutuku J.M."/>
            <person name="Nomura T."/>
            <person name="Sasaki-Sekimoto Y."/>
            <person name="Seto Y."/>
            <person name="Wang Y."/>
            <person name="Wakatake T."/>
            <person name="Sakakibara H."/>
            <person name="Demura T."/>
            <person name="Yamaguchi S."/>
            <person name="Yoneyama K."/>
            <person name="Manabe R.I."/>
            <person name="Nelson D.C."/>
            <person name="Schulman A.H."/>
            <person name="Timko M.P."/>
            <person name="dePamphilis C.W."/>
            <person name="Choi D."/>
            <person name="Shirasu K."/>
        </authorList>
    </citation>
    <scope>NUCLEOTIDE SEQUENCE [LARGE SCALE GENOMIC DNA]</scope>
    <source>
        <strain evidence="11">cv. UVA1</strain>
    </source>
</reference>
<name>A0A5A7Q003_STRAF</name>
<dbReference type="GO" id="GO:0003689">
    <property type="term" value="F:DNA clamp loader activity"/>
    <property type="evidence" value="ECO:0007669"/>
    <property type="project" value="TreeGrafter"/>
</dbReference>
<feature type="domain" description="STICHEL DnaA-N-like alpha-beta" evidence="9">
    <location>
        <begin position="731"/>
        <end position="814"/>
    </location>
</feature>
<dbReference type="PANTHER" id="PTHR11669:SF0">
    <property type="entry name" value="PROTEIN STICHEL-LIKE 2"/>
    <property type="match status" value="1"/>
</dbReference>
<evidence type="ECO:0000259" key="9">
    <source>
        <dbReference type="Pfam" id="PF23007"/>
    </source>
</evidence>
<dbReference type="Gene3D" id="1.20.272.10">
    <property type="match status" value="1"/>
</dbReference>
<feature type="region of interest" description="Disordered" evidence="7">
    <location>
        <begin position="171"/>
        <end position="190"/>
    </location>
</feature>
<dbReference type="NCBIfam" id="TIGR02397">
    <property type="entry name" value="dnaX_nterm"/>
    <property type="match status" value="1"/>
</dbReference>
<dbReference type="InterPro" id="IPR045085">
    <property type="entry name" value="HLD_clamp_pol_III_gamma_tau"/>
</dbReference>
<sequence length="955" mass="107651">MARGQRSHGSFFFNPQVKMATTQISGFWDVSCTIINRSPQFFRLCSSEVMDGRRHSVDVPISRTLVALRRVRSLRDPSTHSMSKLSPLIDSLDWEMNPDNYGLGSRELYYGSRQNQSEIIRETNTTMEKMLADHNDDSSSCDERDEFSKQNEKRVSEIVRETNMRMKKMLADRDNRSSCDEQDEVSKQNEKRVSQIVRETNMKMKKMLADRDNRSSCDERDEFSKQNEKIEDNFGGSKHSKLGKSYKSTNGDALSRLGSPCSYSIGEKIGFTGSCHQGCGIRSCWSRTKRYRESNLVSYDNDVLEEQPLLLTGESPYIESPTNLCQKYMPKSFSDLVGQSFVATSLLNSISNKQISSLYIFHGPRGTGKTSASRLFAASLNCHSRNIISNEPCSSCHECSLLFSGRSRDFQELDPLRINKIGRRKSNVLSMWAPPVSSSFKVYVLDECHLLRGETWADLLSWLDGLPRNNVILVMLTPNLDKVPCSVVSRSRVHRFQRVKEADIVGHLRKICVEEGIEFEEDALSFVANKSGGSVRDSVMMLDQLSLLGKKITVSLVCEVLCLLTQNGVVSNDELLDLLYLALSSDASRTVKRARELMRSRTEPLQLVSQLANLIMDILAGKFPDSASSDVTRKLFGMDNSEADMHQLSHALKILSQTEKQLRTSKNQTTWLTVALLQLSSSHNDSTDSRLSMRTLNPPEGEFHSTSSTWESLKCSVACACDEDESEKNRTNDDKETFELIWSRAVDICTPRSFRKFLRKRGNLVDIRLVHGTTVAELEFNHPDYVSKAEKSWKVIASALQLVLGYNVELRINLANNETNKHSTKSKGPYFGLFNCSRKVHLKNKKSPSSEECKSSSNNNNNTSENSDPTNTNLTRDKYVETCSSEYESRAANPCCHGKELFKTIRGKDGNALSIGMISTPRKVCLNSVRTEPKSKNGYVFSPLSCTLIEKTSKQ</sequence>
<evidence type="ECO:0000259" key="8">
    <source>
        <dbReference type="Pfam" id="PF22608"/>
    </source>
</evidence>
<evidence type="ECO:0000256" key="6">
    <source>
        <dbReference type="ARBA" id="ARBA00023054"/>
    </source>
</evidence>
<dbReference type="FunFam" id="1.10.8.60:FF:000013">
    <property type="entry name" value="DNA polymerase III subunit gamma/tau"/>
    <property type="match status" value="1"/>
</dbReference>
<evidence type="ECO:0000256" key="5">
    <source>
        <dbReference type="ARBA" id="ARBA00022840"/>
    </source>
</evidence>
<dbReference type="GO" id="GO:0005524">
    <property type="term" value="F:ATP binding"/>
    <property type="evidence" value="ECO:0007669"/>
    <property type="project" value="UniProtKB-KW"/>
</dbReference>
<dbReference type="GO" id="GO:0003887">
    <property type="term" value="F:DNA-directed DNA polymerase activity"/>
    <property type="evidence" value="ECO:0007669"/>
    <property type="project" value="InterPro"/>
</dbReference>
<dbReference type="InterPro" id="IPR012763">
    <property type="entry name" value="DNA_pol_III_sug/sutau_N"/>
</dbReference>
<keyword evidence="5" id="KW-0067">ATP-binding</keyword>
<feature type="region of interest" description="Disordered" evidence="7">
    <location>
        <begin position="843"/>
        <end position="875"/>
    </location>
</feature>
<dbReference type="InterPro" id="IPR050238">
    <property type="entry name" value="DNA_Rep/Repair_Clamp_Loader"/>
</dbReference>
<dbReference type="Pfam" id="PF23007">
    <property type="entry name" value="DnaA_N-like_STI"/>
    <property type="match status" value="1"/>
</dbReference>
<dbReference type="GO" id="GO:0005663">
    <property type="term" value="C:DNA replication factor C complex"/>
    <property type="evidence" value="ECO:0007669"/>
    <property type="project" value="TreeGrafter"/>
</dbReference>
<evidence type="ECO:0000256" key="7">
    <source>
        <dbReference type="SAM" id="MobiDB-lite"/>
    </source>
</evidence>
<evidence type="ECO:0000313" key="11">
    <source>
        <dbReference type="Proteomes" id="UP000325081"/>
    </source>
</evidence>
<keyword evidence="11" id="KW-1185">Reference proteome</keyword>
<protein>
    <submittedName>
        <fullName evidence="10">Replication factor C / DNA polymerase IIIgamma-tau subunit</fullName>
    </submittedName>
</protein>
<keyword evidence="4" id="KW-0862">Zinc</keyword>
<dbReference type="GO" id="GO:0003677">
    <property type="term" value="F:DNA binding"/>
    <property type="evidence" value="ECO:0007669"/>
    <property type="project" value="InterPro"/>
</dbReference>
<dbReference type="PANTHER" id="PTHR11669">
    <property type="entry name" value="REPLICATION FACTOR C / DNA POLYMERASE III GAMMA-TAU SUBUNIT"/>
    <property type="match status" value="1"/>
</dbReference>
<dbReference type="SUPFAM" id="SSF48019">
    <property type="entry name" value="post-AAA+ oligomerization domain-like"/>
    <property type="match status" value="1"/>
</dbReference>
<dbReference type="CDD" id="cd18137">
    <property type="entry name" value="HLD_clamp_pol_III_gamma_tau"/>
    <property type="match status" value="1"/>
</dbReference>
<dbReference type="GO" id="GO:0006261">
    <property type="term" value="P:DNA-templated DNA replication"/>
    <property type="evidence" value="ECO:0007669"/>
    <property type="project" value="TreeGrafter"/>
</dbReference>
<keyword evidence="2" id="KW-0479">Metal-binding</keyword>
<feature type="domain" description="DNA polymerase III subunit gamma/tau helical lid" evidence="8">
    <location>
        <begin position="504"/>
        <end position="544"/>
    </location>
</feature>
<dbReference type="AlphaFoldDB" id="A0A5A7Q003"/>
<keyword evidence="6" id="KW-0175">Coiled coil</keyword>
<dbReference type="GO" id="GO:0009360">
    <property type="term" value="C:DNA polymerase III complex"/>
    <property type="evidence" value="ECO:0007669"/>
    <property type="project" value="InterPro"/>
</dbReference>
<dbReference type="Gene3D" id="1.10.8.60">
    <property type="match status" value="1"/>
</dbReference>
<gene>
    <name evidence="10" type="ORF">STAS_14982</name>
</gene>
<evidence type="ECO:0000313" key="10">
    <source>
        <dbReference type="EMBL" id="GER38469.1"/>
    </source>
</evidence>
<comment type="caution">
    <text evidence="10">The sequence shown here is derived from an EMBL/GenBank/DDBJ whole genome shotgun (WGS) entry which is preliminary data.</text>
</comment>
<dbReference type="InterPro" id="IPR027417">
    <property type="entry name" value="P-loop_NTPase"/>
</dbReference>
<evidence type="ECO:0000256" key="1">
    <source>
        <dbReference type="ARBA" id="ARBA00006360"/>
    </source>
</evidence>
<evidence type="ECO:0000256" key="4">
    <source>
        <dbReference type="ARBA" id="ARBA00022833"/>
    </source>
</evidence>
<organism evidence="10 11">
    <name type="scientific">Striga asiatica</name>
    <name type="common">Asiatic witchweed</name>
    <name type="synonym">Buchnera asiatica</name>
    <dbReference type="NCBI Taxonomy" id="4170"/>
    <lineage>
        <taxon>Eukaryota</taxon>
        <taxon>Viridiplantae</taxon>
        <taxon>Streptophyta</taxon>
        <taxon>Embryophyta</taxon>
        <taxon>Tracheophyta</taxon>
        <taxon>Spermatophyta</taxon>
        <taxon>Magnoliopsida</taxon>
        <taxon>eudicotyledons</taxon>
        <taxon>Gunneridae</taxon>
        <taxon>Pentapetalae</taxon>
        <taxon>asterids</taxon>
        <taxon>lamiids</taxon>
        <taxon>Lamiales</taxon>
        <taxon>Orobanchaceae</taxon>
        <taxon>Buchnereae</taxon>
        <taxon>Striga</taxon>
    </lineage>
</organism>
<accession>A0A5A7Q003</accession>
<proteinExistence type="inferred from homology"/>
<dbReference type="OrthoDB" id="1899087at2759"/>
<evidence type="ECO:0000256" key="3">
    <source>
        <dbReference type="ARBA" id="ARBA00022741"/>
    </source>
</evidence>
<dbReference type="Gene3D" id="3.40.50.300">
    <property type="entry name" value="P-loop containing nucleotide triphosphate hydrolases"/>
    <property type="match status" value="1"/>
</dbReference>
<dbReference type="Pfam" id="PF22608">
    <property type="entry name" value="DNAX_ATPase_lid"/>
    <property type="match status" value="1"/>
</dbReference>
<dbReference type="InterPro" id="IPR008921">
    <property type="entry name" value="DNA_pol3_clamp-load_cplx_C"/>
</dbReference>
<comment type="similarity">
    <text evidence="1">Belongs to the DnaX/STICHEL family.</text>
</comment>
<dbReference type="Pfam" id="PF13177">
    <property type="entry name" value="DNA_pol3_delta2"/>
    <property type="match status" value="1"/>
</dbReference>
<evidence type="ECO:0000256" key="2">
    <source>
        <dbReference type="ARBA" id="ARBA00022723"/>
    </source>
</evidence>
<feature type="compositionally biased region" description="Low complexity" evidence="7">
    <location>
        <begin position="855"/>
        <end position="873"/>
    </location>
</feature>
<dbReference type="SUPFAM" id="SSF52540">
    <property type="entry name" value="P-loop containing nucleoside triphosphate hydrolases"/>
    <property type="match status" value="1"/>
</dbReference>
<dbReference type="EMBL" id="BKCP01005516">
    <property type="protein sequence ID" value="GER38469.1"/>
    <property type="molecule type" value="Genomic_DNA"/>
</dbReference>